<dbReference type="PANTHER" id="PTHR30521">
    <property type="entry name" value="DEFERROCHELATASE/PEROXIDASE"/>
    <property type="match status" value="1"/>
</dbReference>
<keyword evidence="2" id="KW-0575">Peroxidase</keyword>
<proteinExistence type="predicted"/>
<feature type="domain" description="Dyp-type peroxidase C-terminal" evidence="9">
    <location>
        <begin position="243"/>
        <end position="402"/>
    </location>
</feature>
<keyword evidence="7" id="KW-0408">Iron</keyword>
<dbReference type="SUPFAM" id="SSF54909">
    <property type="entry name" value="Dimeric alpha+beta barrel"/>
    <property type="match status" value="1"/>
</dbReference>
<dbReference type="KEGG" id="sli:Slin_6438"/>
<keyword evidence="5" id="KW-0732">Signal</keyword>
<dbReference type="Pfam" id="PF20628">
    <property type="entry name" value="Dyp_perox_C"/>
    <property type="match status" value="1"/>
</dbReference>
<evidence type="ECO:0000256" key="5">
    <source>
        <dbReference type="ARBA" id="ARBA00022729"/>
    </source>
</evidence>
<dbReference type="GO" id="GO:0046872">
    <property type="term" value="F:metal ion binding"/>
    <property type="evidence" value="ECO:0007669"/>
    <property type="project" value="UniProtKB-KW"/>
</dbReference>
<reference evidence="10 11" key="1">
    <citation type="journal article" date="2010" name="Stand. Genomic Sci.">
        <title>Complete genome sequence of Spirosoma linguale type strain (1).</title>
        <authorList>
            <person name="Lail K."/>
            <person name="Sikorski J."/>
            <person name="Saunders E."/>
            <person name="Lapidus A."/>
            <person name="Glavina Del Rio T."/>
            <person name="Copeland A."/>
            <person name="Tice H."/>
            <person name="Cheng J.-F."/>
            <person name="Lucas S."/>
            <person name="Nolan M."/>
            <person name="Bruce D."/>
            <person name="Goodwin L."/>
            <person name="Pitluck S."/>
            <person name="Ivanova N."/>
            <person name="Mavromatis K."/>
            <person name="Ovchinnikova G."/>
            <person name="Pati A."/>
            <person name="Chen A."/>
            <person name="Palaniappan K."/>
            <person name="Land M."/>
            <person name="Hauser L."/>
            <person name="Chang Y.-J."/>
            <person name="Jeffries C.D."/>
            <person name="Chain P."/>
            <person name="Brettin T."/>
            <person name="Detter J.C."/>
            <person name="Schuetze A."/>
            <person name="Rohde M."/>
            <person name="Tindall B.J."/>
            <person name="Goeker M."/>
            <person name="Bristow J."/>
            <person name="Eisen J.A."/>
            <person name="Markowitz V."/>
            <person name="Hugenholtz P."/>
            <person name="Kyrpides N.C."/>
            <person name="Klenk H.-P."/>
            <person name="Chen F."/>
        </authorList>
    </citation>
    <scope>NUCLEOTIDE SEQUENCE [LARGE SCALE GENOMIC DNA]</scope>
    <source>
        <strain evidence="11">ATCC 33905 / DSM 74 / LMG 10896 / Claus 1</strain>
    </source>
</reference>
<dbReference type="RefSeq" id="WP_012930879.1">
    <property type="nucleotide sequence ID" value="NC_013730.1"/>
</dbReference>
<keyword evidence="3" id="KW-0349">Heme</keyword>
<evidence type="ECO:0000256" key="6">
    <source>
        <dbReference type="ARBA" id="ARBA00023002"/>
    </source>
</evidence>
<dbReference type="STRING" id="504472.Slin_6438"/>
<sequence>MTVLLDPQSLAIRPLLDGIQGNILKSHGRHHTANIFIRCYDGQQTSAKAWLKSLVEGEDAIIQSGYAQLRTNVLWKEERVDTGLFACIHISAAGYDYLFGSNKRALFDDVAFQNGMKQSPLNDPAPETWDSGLAVDNHFMLLLAHANPESLTESIHTIVQPIESFAEITALEKGDALLNKEKAGIEHFGYVDGISQPLFFTDEWETYVKNNNIKDEADIRFDPRAAKELVLVQDPFLPNDSNALGSYFVFRKLEQNVKGFKLAEENLAAELGLEGEDKERAGAMLVGRFEDGTPVELSDEAGLINSAVLNNFDYNLIEGSKCPFHGHIRKTNPRSSMPAGSGGMEEAKKHSMARRGIPFGKRTDDPNDGHISNKPEGCVGLLFMSYQNSITTQFELIQSQWANNQRFPHTTSGHINHDGIDSIIGQALAQSPDEQNPRGDGAYAAEWGNSLTQQRASFAQFVHLKGGEYFFAPSMSFLKRIDKL</sequence>
<gene>
    <name evidence="10" type="ordered locus">Slin_6438</name>
</gene>
<keyword evidence="11" id="KW-1185">Reference proteome</keyword>
<evidence type="ECO:0000313" key="11">
    <source>
        <dbReference type="Proteomes" id="UP000002028"/>
    </source>
</evidence>
<dbReference type="HOGENOM" id="CLU_015125_2_0_10"/>
<dbReference type="GO" id="GO:0004601">
    <property type="term" value="F:peroxidase activity"/>
    <property type="evidence" value="ECO:0007669"/>
    <property type="project" value="UniProtKB-KW"/>
</dbReference>
<evidence type="ECO:0000256" key="3">
    <source>
        <dbReference type="ARBA" id="ARBA00022617"/>
    </source>
</evidence>
<dbReference type="InterPro" id="IPR048328">
    <property type="entry name" value="Dyp_perox_C"/>
</dbReference>
<evidence type="ECO:0000256" key="2">
    <source>
        <dbReference type="ARBA" id="ARBA00022559"/>
    </source>
</evidence>
<dbReference type="GO" id="GO:0005829">
    <property type="term" value="C:cytosol"/>
    <property type="evidence" value="ECO:0007669"/>
    <property type="project" value="TreeGrafter"/>
</dbReference>
<dbReference type="eggNOG" id="COG2837">
    <property type="taxonomic scope" value="Bacteria"/>
</dbReference>
<dbReference type="AlphaFoldDB" id="D2QUB3"/>
<dbReference type="Proteomes" id="UP000002028">
    <property type="component" value="Chromosome"/>
</dbReference>
<dbReference type="InterPro" id="IPR006314">
    <property type="entry name" value="Dyp_peroxidase"/>
</dbReference>
<organism evidence="10 11">
    <name type="scientific">Spirosoma linguale (strain ATCC 33905 / DSM 74 / LMG 10896 / Claus 1)</name>
    <dbReference type="NCBI Taxonomy" id="504472"/>
    <lineage>
        <taxon>Bacteria</taxon>
        <taxon>Pseudomonadati</taxon>
        <taxon>Bacteroidota</taxon>
        <taxon>Cytophagia</taxon>
        <taxon>Cytophagales</taxon>
        <taxon>Cytophagaceae</taxon>
        <taxon>Spirosoma</taxon>
    </lineage>
</organism>
<feature type="region of interest" description="Disordered" evidence="8">
    <location>
        <begin position="330"/>
        <end position="371"/>
    </location>
</feature>
<dbReference type="NCBIfam" id="TIGR01413">
    <property type="entry name" value="Dyp_perox_fam"/>
    <property type="match status" value="1"/>
</dbReference>
<dbReference type="InterPro" id="IPR011008">
    <property type="entry name" value="Dimeric_a/b-barrel"/>
</dbReference>
<accession>D2QUB3</accession>
<dbReference type="PROSITE" id="PS51404">
    <property type="entry name" value="DYP_PEROXIDASE"/>
    <property type="match status" value="1"/>
</dbReference>
<evidence type="ECO:0000256" key="1">
    <source>
        <dbReference type="ARBA" id="ARBA00001970"/>
    </source>
</evidence>
<keyword evidence="4" id="KW-0479">Metal-binding</keyword>
<keyword evidence="6" id="KW-0560">Oxidoreductase</keyword>
<evidence type="ECO:0000256" key="8">
    <source>
        <dbReference type="SAM" id="MobiDB-lite"/>
    </source>
</evidence>
<dbReference type="EMBL" id="CP001769">
    <property type="protein sequence ID" value="ADB42395.1"/>
    <property type="molecule type" value="Genomic_DNA"/>
</dbReference>
<name>D2QUB3_SPILD</name>
<dbReference type="PANTHER" id="PTHR30521:SF4">
    <property type="entry name" value="DEFERROCHELATASE"/>
    <property type="match status" value="1"/>
</dbReference>
<dbReference type="GO" id="GO:0020037">
    <property type="term" value="F:heme binding"/>
    <property type="evidence" value="ECO:0007669"/>
    <property type="project" value="InterPro"/>
</dbReference>
<comment type="cofactor">
    <cofactor evidence="1">
        <name>heme b</name>
        <dbReference type="ChEBI" id="CHEBI:60344"/>
    </cofactor>
</comment>
<feature type="compositionally biased region" description="Basic and acidic residues" evidence="8">
    <location>
        <begin position="361"/>
        <end position="371"/>
    </location>
</feature>
<evidence type="ECO:0000313" key="10">
    <source>
        <dbReference type="EMBL" id="ADB42395.1"/>
    </source>
</evidence>
<evidence type="ECO:0000259" key="9">
    <source>
        <dbReference type="Pfam" id="PF20628"/>
    </source>
</evidence>
<protein>
    <submittedName>
        <fullName evidence="10">Iron-dependent peroxidase-like protein</fullName>
    </submittedName>
</protein>
<evidence type="ECO:0000256" key="7">
    <source>
        <dbReference type="ARBA" id="ARBA00023004"/>
    </source>
</evidence>
<evidence type="ECO:0000256" key="4">
    <source>
        <dbReference type="ARBA" id="ARBA00022723"/>
    </source>
</evidence>